<sequence>GYSRSALKPRQLAHVYSEINILNALNAARHPGVVTLLASFDTSEFVYLVFEACMRGDLYQLLLKEKGRLDEQYLGRV</sequence>
<dbReference type="InterPro" id="IPR011009">
    <property type="entry name" value="Kinase-like_dom_sf"/>
</dbReference>
<evidence type="ECO:0000259" key="6">
    <source>
        <dbReference type="PROSITE" id="PS50011"/>
    </source>
</evidence>
<organism evidence="7 8">
    <name type="scientific">Haematococcus lacustris</name>
    <name type="common">Green alga</name>
    <name type="synonym">Haematococcus pluvialis</name>
    <dbReference type="NCBI Taxonomy" id="44745"/>
    <lineage>
        <taxon>Eukaryota</taxon>
        <taxon>Viridiplantae</taxon>
        <taxon>Chlorophyta</taxon>
        <taxon>core chlorophytes</taxon>
        <taxon>Chlorophyceae</taxon>
        <taxon>CS clade</taxon>
        <taxon>Chlamydomonadales</taxon>
        <taxon>Haematococcaceae</taxon>
        <taxon>Haematococcus</taxon>
    </lineage>
</organism>
<feature type="non-terminal residue" evidence="7">
    <location>
        <position position="1"/>
    </location>
</feature>
<keyword evidence="5" id="KW-0067">ATP-binding</keyword>
<dbReference type="EMBL" id="BLLF01000165">
    <property type="protein sequence ID" value="GFH08504.1"/>
    <property type="molecule type" value="Genomic_DNA"/>
</dbReference>
<dbReference type="Gene3D" id="3.30.200.20">
    <property type="entry name" value="Phosphorylase Kinase, domain 1"/>
    <property type="match status" value="1"/>
</dbReference>
<keyword evidence="2" id="KW-0808">Transferase</keyword>
<feature type="non-terminal residue" evidence="7">
    <location>
        <position position="77"/>
    </location>
</feature>
<evidence type="ECO:0000313" key="7">
    <source>
        <dbReference type="EMBL" id="GFH08504.1"/>
    </source>
</evidence>
<evidence type="ECO:0000256" key="2">
    <source>
        <dbReference type="ARBA" id="ARBA00022679"/>
    </source>
</evidence>
<reference evidence="7 8" key="1">
    <citation type="submission" date="2020-02" db="EMBL/GenBank/DDBJ databases">
        <title>Draft genome sequence of Haematococcus lacustris strain NIES-144.</title>
        <authorList>
            <person name="Morimoto D."/>
            <person name="Nakagawa S."/>
            <person name="Yoshida T."/>
            <person name="Sawayama S."/>
        </authorList>
    </citation>
    <scope>NUCLEOTIDE SEQUENCE [LARGE SCALE GENOMIC DNA]</scope>
    <source>
        <strain evidence="7 8">NIES-144</strain>
    </source>
</reference>
<evidence type="ECO:0000256" key="5">
    <source>
        <dbReference type="ARBA" id="ARBA00022840"/>
    </source>
</evidence>
<keyword evidence="3" id="KW-0547">Nucleotide-binding</keyword>
<accession>A0A699YNY0</accession>
<dbReference type="InterPro" id="IPR000719">
    <property type="entry name" value="Prot_kinase_dom"/>
</dbReference>
<keyword evidence="4 7" id="KW-0418">Kinase</keyword>
<name>A0A699YNY0_HAELA</name>
<dbReference type="PROSITE" id="PS50011">
    <property type="entry name" value="PROTEIN_KINASE_DOM"/>
    <property type="match status" value="1"/>
</dbReference>
<dbReference type="Proteomes" id="UP000485058">
    <property type="component" value="Unassembled WGS sequence"/>
</dbReference>
<gene>
    <name evidence="7" type="ORF">HaLaN_03477</name>
</gene>
<dbReference type="Pfam" id="PF00069">
    <property type="entry name" value="Pkinase"/>
    <property type="match status" value="1"/>
</dbReference>
<keyword evidence="8" id="KW-1185">Reference proteome</keyword>
<keyword evidence="1" id="KW-0723">Serine/threonine-protein kinase</keyword>
<dbReference type="AlphaFoldDB" id="A0A699YNY0"/>
<dbReference type="GO" id="GO:0005524">
    <property type="term" value="F:ATP binding"/>
    <property type="evidence" value="ECO:0007669"/>
    <property type="project" value="UniProtKB-KW"/>
</dbReference>
<comment type="caution">
    <text evidence="7">The sequence shown here is derived from an EMBL/GenBank/DDBJ whole genome shotgun (WGS) entry which is preliminary data.</text>
</comment>
<feature type="domain" description="Protein kinase" evidence="6">
    <location>
        <begin position="1"/>
        <end position="77"/>
    </location>
</feature>
<evidence type="ECO:0000256" key="4">
    <source>
        <dbReference type="ARBA" id="ARBA00022777"/>
    </source>
</evidence>
<evidence type="ECO:0000256" key="3">
    <source>
        <dbReference type="ARBA" id="ARBA00022741"/>
    </source>
</evidence>
<dbReference type="InterPro" id="IPR030616">
    <property type="entry name" value="Aur-like"/>
</dbReference>
<proteinExistence type="predicted"/>
<evidence type="ECO:0000256" key="1">
    <source>
        <dbReference type="ARBA" id="ARBA00022527"/>
    </source>
</evidence>
<dbReference type="SUPFAM" id="SSF56112">
    <property type="entry name" value="Protein kinase-like (PK-like)"/>
    <property type="match status" value="1"/>
</dbReference>
<dbReference type="GO" id="GO:0004674">
    <property type="term" value="F:protein serine/threonine kinase activity"/>
    <property type="evidence" value="ECO:0007669"/>
    <property type="project" value="UniProtKB-KW"/>
</dbReference>
<evidence type="ECO:0000313" key="8">
    <source>
        <dbReference type="Proteomes" id="UP000485058"/>
    </source>
</evidence>
<dbReference type="PANTHER" id="PTHR24350">
    <property type="entry name" value="SERINE/THREONINE-PROTEIN KINASE IAL-RELATED"/>
    <property type="match status" value="1"/>
</dbReference>
<protein>
    <submittedName>
        <fullName evidence="7">Protein kinase domain-containing protein</fullName>
    </submittedName>
</protein>